<keyword evidence="1" id="KW-0805">Transcription regulation</keyword>
<dbReference type="InterPro" id="IPR009057">
    <property type="entry name" value="Homeodomain-like_sf"/>
</dbReference>
<name>A0A6J7IKF8_9ZZZZ</name>
<dbReference type="InterPro" id="IPR050109">
    <property type="entry name" value="HTH-type_TetR-like_transc_reg"/>
</dbReference>
<proteinExistence type="predicted"/>
<evidence type="ECO:0000259" key="4">
    <source>
        <dbReference type="PROSITE" id="PS50977"/>
    </source>
</evidence>
<evidence type="ECO:0000256" key="3">
    <source>
        <dbReference type="ARBA" id="ARBA00023163"/>
    </source>
</evidence>
<dbReference type="Gene3D" id="1.10.357.10">
    <property type="entry name" value="Tetracycline Repressor, domain 2"/>
    <property type="match status" value="1"/>
</dbReference>
<evidence type="ECO:0000313" key="5">
    <source>
        <dbReference type="EMBL" id="CAB4931698.1"/>
    </source>
</evidence>
<dbReference type="InterPro" id="IPR001647">
    <property type="entry name" value="HTH_TetR"/>
</dbReference>
<feature type="domain" description="HTH tetR-type" evidence="4">
    <location>
        <begin position="78"/>
        <end position="138"/>
    </location>
</feature>
<dbReference type="InterPro" id="IPR036271">
    <property type="entry name" value="Tet_transcr_reg_TetR-rel_C_sf"/>
</dbReference>
<dbReference type="GO" id="GO:0000976">
    <property type="term" value="F:transcription cis-regulatory region binding"/>
    <property type="evidence" value="ECO:0007669"/>
    <property type="project" value="TreeGrafter"/>
</dbReference>
<dbReference type="AlphaFoldDB" id="A0A6J7IKF8"/>
<keyword evidence="3" id="KW-0804">Transcription</keyword>
<dbReference type="PANTHER" id="PTHR30055:SF234">
    <property type="entry name" value="HTH-TYPE TRANSCRIPTIONAL REGULATOR BETI"/>
    <property type="match status" value="1"/>
</dbReference>
<evidence type="ECO:0000256" key="2">
    <source>
        <dbReference type="ARBA" id="ARBA00023125"/>
    </source>
</evidence>
<organism evidence="5">
    <name type="scientific">freshwater metagenome</name>
    <dbReference type="NCBI Taxonomy" id="449393"/>
    <lineage>
        <taxon>unclassified sequences</taxon>
        <taxon>metagenomes</taxon>
        <taxon>ecological metagenomes</taxon>
    </lineage>
</organism>
<dbReference type="Pfam" id="PF00440">
    <property type="entry name" value="TetR_N"/>
    <property type="match status" value="1"/>
</dbReference>
<dbReference type="InterPro" id="IPR025996">
    <property type="entry name" value="MT1864/Rv1816-like_C"/>
</dbReference>
<gene>
    <name evidence="5" type="ORF">UFOPK3610_01970</name>
</gene>
<dbReference type="PANTHER" id="PTHR30055">
    <property type="entry name" value="HTH-TYPE TRANSCRIPTIONAL REGULATOR RUTR"/>
    <property type="match status" value="1"/>
</dbReference>
<dbReference type="PRINTS" id="PR00455">
    <property type="entry name" value="HTHTETR"/>
</dbReference>
<dbReference type="GO" id="GO:0003700">
    <property type="term" value="F:DNA-binding transcription factor activity"/>
    <property type="evidence" value="ECO:0007669"/>
    <property type="project" value="TreeGrafter"/>
</dbReference>
<dbReference type="PROSITE" id="PS50977">
    <property type="entry name" value="HTH_TETR_2"/>
    <property type="match status" value="1"/>
</dbReference>
<protein>
    <submittedName>
        <fullName evidence="5">Unannotated protein</fullName>
    </submittedName>
</protein>
<dbReference type="SUPFAM" id="SSF46689">
    <property type="entry name" value="Homeodomain-like"/>
    <property type="match status" value="1"/>
</dbReference>
<dbReference type="SUPFAM" id="SSF48498">
    <property type="entry name" value="Tetracyclin repressor-like, C-terminal domain"/>
    <property type="match status" value="1"/>
</dbReference>
<evidence type="ECO:0000256" key="1">
    <source>
        <dbReference type="ARBA" id="ARBA00023015"/>
    </source>
</evidence>
<dbReference type="Pfam" id="PF13305">
    <property type="entry name" value="TetR_C_33"/>
    <property type="match status" value="1"/>
</dbReference>
<dbReference type="EMBL" id="CAFBMR010000146">
    <property type="protein sequence ID" value="CAB4931698.1"/>
    <property type="molecule type" value="Genomic_DNA"/>
</dbReference>
<reference evidence="5" key="1">
    <citation type="submission" date="2020-05" db="EMBL/GenBank/DDBJ databases">
        <authorList>
            <person name="Chiriac C."/>
            <person name="Salcher M."/>
            <person name="Ghai R."/>
            <person name="Kavagutti S V."/>
        </authorList>
    </citation>
    <scope>NUCLEOTIDE SEQUENCE</scope>
</reference>
<accession>A0A6J7IKF8</accession>
<keyword evidence="2" id="KW-0238">DNA-binding</keyword>
<sequence length="263" mass="28225">MLAPSSLLSVGSATLTIVLSTTAKSRLRHRTPKASHLRLLLNIGHSHYFIEHCSLSIGRYASHVSAHVQGTRTRTASVAVTDSLIEAALAILEEAGLPGLTVRDVASRAGVAPMGVYSRFGSKDGLLEALFMYGFASLQAAIETPPTASPLTRLRTGCQGYRRFAIHNPQLYHLMFEQMLLLDLSPEAKDLAQRSFGTLVERVHAAMTSSELAGTSSTEVAQQVWSAMHGAVSLEIAGVHFATDRAQSFTAMLDALLIGMAPR</sequence>